<dbReference type="OrthoDB" id="191139at2759"/>
<dbReference type="eggNOG" id="KOG1208">
    <property type="taxonomic scope" value="Eukaryota"/>
</dbReference>
<keyword evidence="2" id="KW-0521">NADP</keyword>
<dbReference type="KEGG" id="mtm:MYCTH_2112434"/>
<dbReference type="EMBL" id="CP003006">
    <property type="protein sequence ID" value="AEO60348.1"/>
    <property type="molecule type" value="Genomic_DNA"/>
</dbReference>
<accession>G2QIM6</accession>
<keyword evidence="5" id="KW-1185">Reference proteome</keyword>
<protein>
    <submittedName>
        <fullName evidence="4">Uncharacterized protein</fullName>
    </submittedName>
</protein>
<dbReference type="InterPro" id="IPR036291">
    <property type="entry name" value="NAD(P)-bd_dom_sf"/>
</dbReference>
<dbReference type="PRINTS" id="PR00081">
    <property type="entry name" value="GDHRDH"/>
</dbReference>
<dbReference type="PANTHER" id="PTHR24320">
    <property type="entry name" value="RETINOL DEHYDROGENASE"/>
    <property type="match status" value="1"/>
</dbReference>
<proteinExistence type="inferred from homology"/>
<dbReference type="PANTHER" id="PTHR24320:SF282">
    <property type="entry name" value="WW DOMAIN-CONTAINING OXIDOREDUCTASE"/>
    <property type="match status" value="1"/>
</dbReference>
<keyword evidence="3" id="KW-0560">Oxidoreductase</keyword>
<dbReference type="InterPro" id="IPR002347">
    <property type="entry name" value="SDR_fam"/>
</dbReference>
<sequence length="268" mass="28876">MVDFQALVASARVTLFASKIQGGVAFDPDRDIPDLEGKVVLVPGGAGDLGRQVTADPARHGPARLCVADLPRDDDGEPVTIVVLSAGIMRVRPGTTAEGYEIAFGINCPGHALLTILLLLPTLRRTAEPPDADLRVVAGSSEGHKLASKGGILFDKLKGPCEDIRYGRSKVAIIEFARELARRYPQLKLAAVHPGRIITGMTRGLRKEILLFKSSAPISPIFCVSPAVGVRNHLWAATGPDRETAIVKNPELSKRSWEWTEKELQGIQ</sequence>
<dbReference type="Gene3D" id="3.40.50.720">
    <property type="entry name" value="NAD(P)-binding Rossmann-like Domain"/>
    <property type="match status" value="1"/>
</dbReference>
<organism evidence="4 5">
    <name type="scientific">Thermothelomyces thermophilus (strain ATCC 42464 / BCRC 31852 / DSM 1799)</name>
    <name type="common">Sporotrichum thermophile</name>
    <dbReference type="NCBI Taxonomy" id="573729"/>
    <lineage>
        <taxon>Eukaryota</taxon>
        <taxon>Fungi</taxon>
        <taxon>Dikarya</taxon>
        <taxon>Ascomycota</taxon>
        <taxon>Pezizomycotina</taxon>
        <taxon>Sordariomycetes</taxon>
        <taxon>Sordariomycetidae</taxon>
        <taxon>Sordariales</taxon>
        <taxon>Chaetomiaceae</taxon>
        <taxon>Thermothelomyces</taxon>
    </lineage>
</organism>
<dbReference type="SUPFAM" id="SSF51735">
    <property type="entry name" value="NAD(P)-binding Rossmann-fold domains"/>
    <property type="match status" value="1"/>
</dbReference>
<dbReference type="GeneID" id="11511353"/>
<comment type="similarity">
    <text evidence="1">Belongs to the short-chain dehydrogenases/reductases (SDR) family.</text>
</comment>
<dbReference type="RefSeq" id="XP_003665593.1">
    <property type="nucleotide sequence ID" value="XM_003665545.1"/>
</dbReference>
<dbReference type="HOGENOM" id="CLU_010194_44_6_1"/>
<evidence type="ECO:0000256" key="2">
    <source>
        <dbReference type="ARBA" id="ARBA00022857"/>
    </source>
</evidence>
<reference evidence="4 5" key="1">
    <citation type="journal article" date="2011" name="Nat. Biotechnol.">
        <title>Comparative genomic analysis of the thermophilic biomass-degrading fungi Myceliophthora thermophila and Thielavia terrestris.</title>
        <authorList>
            <person name="Berka R.M."/>
            <person name="Grigoriev I.V."/>
            <person name="Otillar R."/>
            <person name="Salamov A."/>
            <person name="Grimwood J."/>
            <person name="Reid I."/>
            <person name="Ishmael N."/>
            <person name="John T."/>
            <person name="Darmond C."/>
            <person name="Moisan M.-C."/>
            <person name="Henrissat B."/>
            <person name="Coutinho P.M."/>
            <person name="Lombard V."/>
            <person name="Natvig D.O."/>
            <person name="Lindquist E."/>
            <person name="Schmutz J."/>
            <person name="Lucas S."/>
            <person name="Harris P."/>
            <person name="Powlowski J."/>
            <person name="Bellemare A."/>
            <person name="Taylor D."/>
            <person name="Butler G."/>
            <person name="de Vries R.P."/>
            <person name="Allijn I.E."/>
            <person name="van den Brink J."/>
            <person name="Ushinsky S."/>
            <person name="Storms R."/>
            <person name="Powell A.J."/>
            <person name="Paulsen I.T."/>
            <person name="Elbourne L.D.H."/>
            <person name="Baker S.E."/>
            <person name="Magnuson J."/>
            <person name="LaBoissiere S."/>
            <person name="Clutterbuck A.J."/>
            <person name="Martinez D."/>
            <person name="Wogulis M."/>
            <person name="de Leon A.L."/>
            <person name="Rey M.W."/>
            <person name="Tsang A."/>
        </authorList>
    </citation>
    <scope>NUCLEOTIDE SEQUENCE [LARGE SCALE GENOMIC DNA]</scope>
    <source>
        <strain evidence="5">ATCC 42464 / BCRC 31852 / DSM 1799</strain>
    </source>
</reference>
<dbReference type="InParanoid" id="G2QIM6"/>
<dbReference type="GO" id="GO:0016491">
    <property type="term" value="F:oxidoreductase activity"/>
    <property type="evidence" value="ECO:0007669"/>
    <property type="project" value="UniProtKB-KW"/>
</dbReference>
<evidence type="ECO:0000313" key="4">
    <source>
        <dbReference type="EMBL" id="AEO60348.1"/>
    </source>
</evidence>
<gene>
    <name evidence="4" type="ORF">MYCTH_2112434</name>
</gene>
<evidence type="ECO:0000256" key="3">
    <source>
        <dbReference type="ARBA" id="ARBA00023002"/>
    </source>
</evidence>
<dbReference type="Proteomes" id="UP000007322">
    <property type="component" value="Chromosome 5"/>
</dbReference>
<evidence type="ECO:0000256" key="1">
    <source>
        <dbReference type="ARBA" id="ARBA00006484"/>
    </source>
</evidence>
<dbReference type="OMA" id="YEVHFGL"/>
<dbReference type="AlphaFoldDB" id="G2QIM6"/>
<dbReference type="VEuPathDB" id="FungiDB:MYCTH_2112434"/>
<name>G2QIM6_THET4</name>
<evidence type="ECO:0000313" key="5">
    <source>
        <dbReference type="Proteomes" id="UP000007322"/>
    </source>
</evidence>